<feature type="compositionally biased region" description="Basic and acidic residues" evidence="1">
    <location>
        <begin position="669"/>
        <end position="688"/>
    </location>
</feature>
<name>A0ABY9TVK9_9GAMM</name>
<dbReference type="Pfam" id="PF13229">
    <property type="entry name" value="Beta_helix"/>
    <property type="match status" value="2"/>
</dbReference>
<feature type="domain" description="Right handed beta helix" evidence="2">
    <location>
        <begin position="539"/>
        <end position="659"/>
    </location>
</feature>
<feature type="region of interest" description="Disordered" evidence="1">
    <location>
        <begin position="668"/>
        <end position="688"/>
    </location>
</feature>
<dbReference type="InterPro" id="IPR039448">
    <property type="entry name" value="Beta_helix"/>
</dbReference>
<reference evidence="4" key="1">
    <citation type="submission" date="2023-09" db="EMBL/GenBank/DDBJ databases">
        <authorList>
            <person name="Li S."/>
            <person name="Li X."/>
            <person name="Zhang C."/>
            <person name="Zhao Z."/>
        </authorList>
    </citation>
    <scope>NUCLEOTIDE SEQUENCE [LARGE SCALE GENOMIC DNA]</scope>
    <source>
        <strain evidence="4">SQ149</strain>
    </source>
</reference>
<evidence type="ECO:0000313" key="3">
    <source>
        <dbReference type="EMBL" id="WNC72826.1"/>
    </source>
</evidence>
<dbReference type="Gene3D" id="2.160.20.10">
    <property type="entry name" value="Single-stranded right-handed beta-helix, Pectin lyase-like"/>
    <property type="match status" value="3"/>
</dbReference>
<sequence length="762" mass="84519">MFDKSLQRRRFLKFAGGSIASAATLPLVSHANSRQNSLLISTNQADYYVATNGNDAWSGTTAAPDNKQSDGPFASLAKARDAVRTLKKSRINQRQPSKNITVLIRGGLYQLDETVVFGVEDSGMAKATVTYAAYPNEKPVFSSGKKITNWQPLSDELPLLPQAAKGKVWQADISAEFSQGFTTLYDSKGRLQRARSTGFIPLKGGTKDSINVPDGIVKNWSNVEDIELIVRPHHAWIVNILPLKSVDANKGKATTKVVSTYAMNHLHFLKETDNAWFENIPEALNSPGNWVVNSQTGKVYLWPRGEKPSDDIVTPKLIELLRIEGQVDTHGPKDNPVKNLHFVGLTFMHGKRYNLENDDAGLQHDWDYLDKSNALVRLRGAEHCHIEHCHFSNSGSGAVRVDLHGQYNQISNNHIEYLGGAGVLLVGYGPGTKDVNHHNKVYNNHIHHIGEIYSHSAGIFVWQSGQNKVANNLIHHTHYCGMIISGCMSHFFDKTDLRELTRTIRWHEVPGNAPSGKVKGKSKRRFNRSKALPYLHSVDNMIENNEIHHAMMSMGDGNGIYIRGAGEGNVIRRNYVHHLIQPMQMQAAIRTDGGQTSTLITENIIYKCTSQGIILKVNNKAVNNIIADIIAPPRGYYLSLREGPSNEAAIKHNIFYSSSAKCQFINELPPDKAGKSEDRRGRKLARSKDADTDKNIYFCQSTPSIGEQFLAKQQANGVDKESLAADPVFMDIANADFRLHPLSPALSLGFTPIDMSKIGLQK</sequence>
<dbReference type="EMBL" id="CP134145">
    <property type="protein sequence ID" value="WNC72826.1"/>
    <property type="molecule type" value="Genomic_DNA"/>
</dbReference>
<dbReference type="RefSeq" id="WP_348391941.1">
    <property type="nucleotide sequence ID" value="NZ_CP134145.1"/>
</dbReference>
<dbReference type="InterPro" id="IPR012334">
    <property type="entry name" value="Pectin_lyas_fold"/>
</dbReference>
<evidence type="ECO:0000259" key="2">
    <source>
        <dbReference type="Pfam" id="PF13229"/>
    </source>
</evidence>
<protein>
    <submittedName>
        <fullName evidence="3">Right-handed parallel beta-helix repeat-containing protein</fullName>
    </submittedName>
</protein>
<dbReference type="InterPro" id="IPR011050">
    <property type="entry name" value="Pectin_lyase_fold/virulence"/>
</dbReference>
<dbReference type="PANTHER" id="PTHR36453">
    <property type="entry name" value="SECRETED PROTEIN-RELATED"/>
    <property type="match status" value="1"/>
</dbReference>
<dbReference type="InterPro" id="IPR006626">
    <property type="entry name" value="PbH1"/>
</dbReference>
<dbReference type="SMART" id="SM00710">
    <property type="entry name" value="PbH1"/>
    <property type="match status" value="7"/>
</dbReference>
<dbReference type="PROSITE" id="PS51318">
    <property type="entry name" value="TAT"/>
    <property type="match status" value="1"/>
</dbReference>
<feature type="domain" description="Right handed beta helix" evidence="2">
    <location>
        <begin position="376"/>
        <end position="487"/>
    </location>
</feature>
<evidence type="ECO:0000256" key="1">
    <source>
        <dbReference type="SAM" id="MobiDB-lite"/>
    </source>
</evidence>
<dbReference type="InterPro" id="IPR006311">
    <property type="entry name" value="TAT_signal"/>
</dbReference>
<keyword evidence="4" id="KW-1185">Reference proteome</keyword>
<organism evidence="3 4">
    <name type="scientific">Thalassotalea psychrophila</name>
    <dbReference type="NCBI Taxonomy" id="3065647"/>
    <lineage>
        <taxon>Bacteria</taxon>
        <taxon>Pseudomonadati</taxon>
        <taxon>Pseudomonadota</taxon>
        <taxon>Gammaproteobacteria</taxon>
        <taxon>Alteromonadales</taxon>
        <taxon>Colwelliaceae</taxon>
        <taxon>Thalassotalea</taxon>
    </lineage>
</organism>
<accession>A0ABY9TVK9</accession>
<dbReference type="SUPFAM" id="SSF51126">
    <property type="entry name" value="Pectin lyase-like"/>
    <property type="match status" value="1"/>
</dbReference>
<dbReference type="Proteomes" id="UP001258994">
    <property type="component" value="Chromosome"/>
</dbReference>
<gene>
    <name evidence="3" type="ORF">RGQ13_02290</name>
</gene>
<proteinExistence type="predicted"/>
<evidence type="ECO:0000313" key="4">
    <source>
        <dbReference type="Proteomes" id="UP001258994"/>
    </source>
</evidence>
<dbReference type="PANTHER" id="PTHR36453:SF1">
    <property type="entry name" value="RIGHT HANDED BETA HELIX DOMAIN-CONTAINING PROTEIN"/>
    <property type="match status" value="1"/>
</dbReference>